<evidence type="ECO:0000256" key="3">
    <source>
        <dbReference type="ARBA" id="ARBA00006904"/>
    </source>
</evidence>
<dbReference type="InterPro" id="IPR015424">
    <property type="entry name" value="PyrdxlP-dep_Trfase"/>
</dbReference>
<comment type="catalytic activity">
    <reaction evidence="9 11">
        <text>4-(phosphooxy)-L-threonine + 2-oxoglutarate = (R)-3-hydroxy-2-oxo-4-phosphooxybutanoate + L-glutamate</text>
        <dbReference type="Rhea" id="RHEA:16573"/>
        <dbReference type="ChEBI" id="CHEBI:16810"/>
        <dbReference type="ChEBI" id="CHEBI:29985"/>
        <dbReference type="ChEBI" id="CHEBI:58452"/>
        <dbReference type="ChEBI" id="CHEBI:58538"/>
        <dbReference type="EC" id="2.6.1.52"/>
    </reaction>
</comment>
<dbReference type="Pfam" id="PF00266">
    <property type="entry name" value="Aminotran_5"/>
    <property type="match status" value="1"/>
</dbReference>
<feature type="binding site" evidence="11">
    <location>
        <begin position="236"/>
        <end position="237"/>
    </location>
    <ligand>
        <name>pyridoxal 5'-phosphate</name>
        <dbReference type="ChEBI" id="CHEBI:597326"/>
    </ligand>
</feature>
<evidence type="ECO:0000256" key="9">
    <source>
        <dbReference type="ARBA" id="ARBA00047630"/>
    </source>
</evidence>
<gene>
    <name evidence="11" type="primary">serC</name>
    <name evidence="13" type="ORF">HMPREF9429_01105</name>
</gene>
<dbReference type="HAMAP" id="MF_00160">
    <property type="entry name" value="SerC_aminotrans_5"/>
    <property type="match status" value="1"/>
</dbReference>
<dbReference type="GO" id="GO:0006564">
    <property type="term" value="P:L-serine biosynthetic process"/>
    <property type="evidence" value="ECO:0007669"/>
    <property type="project" value="UniProtKB-UniRule"/>
</dbReference>
<evidence type="ECO:0000256" key="2">
    <source>
        <dbReference type="ARBA" id="ARBA00005099"/>
    </source>
</evidence>
<dbReference type="PANTHER" id="PTHR43247:SF1">
    <property type="entry name" value="PHOSPHOSERINE AMINOTRANSFERASE"/>
    <property type="match status" value="1"/>
</dbReference>
<dbReference type="STRING" id="706434.HMPREF9429_01105"/>
<dbReference type="InterPro" id="IPR015422">
    <property type="entry name" value="PyrdxlP-dep_Trfase_small"/>
</dbReference>
<comment type="catalytic activity">
    <reaction evidence="10 11">
        <text>O-phospho-L-serine + 2-oxoglutarate = 3-phosphooxypyruvate + L-glutamate</text>
        <dbReference type="Rhea" id="RHEA:14329"/>
        <dbReference type="ChEBI" id="CHEBI:16810"/>
        <dbReference type="ChEBI" id="CHEBI:18110"/>
        <dbReference type="ChEBI" id="CHEBI:29985"/>
        <dbReference type="ChEBI" id="CHEBI:57524"/>
        <dbReference type="EC" id="2.6.1.52"/>
    </reaction>
</comment>
<dbReference type="Proteomes" id="UP000003195">
    <property type="component" value="Unassembled WGS sequence"/>
</dbReference>
<keyword evidence="11" id="KW-0963">Cytoplasm</keyword>
<sequence>MMGNRVYNFNAGPSAMPLPVLEEIQQEFLDFNHTGMSIVEISHRSDAYQKMQDETIALLHKLLNIPDEYGITFMQGGGSMQFLMHGANFLKHRGGYINTGVWSKKAKEGAAFYGDVYDVATSEGEGFRRIPGPEEFDLLPDTDYVYLTSNNTIHGTQWQAFPHIDLPLICDMSSDFLSRPVDVKNFDFIYAGIQKNVGPAGAVIGIAKHSYLETARQDLPIMLQYKTFFDHDSTYNTPPVFCIYFVNKVLHWLDERGGLKETERINKEKAAFVYDAIDASDGFYRPHAAKDSRSLMNITFNLVTPELEKEFVSRAAEEKLIGLKGHRSIGGCRASTYNAVTKEACERLADFMHRFRKVH</sequence>
<dbReference type="Gene3D" id="3.40.640.10">
    <property type="entry name" value="Type I PLP-dependent aspartate aminotransferase-like (Major domain)"/>
    <property type="match status" value="1"/>
</dbReference>
<organism evidence="13 14">
    <name type="scientific">Megasphaera micronuciformis F0359</name>
    <dbReference type="NCBI Taxonomy" id="706434"/>
    <lineage>
        <taxon>Bacteria</taxon>
        <taxon>Bacillati</taxon>
        <taxon>Bacillota</taxon>
        <taxon>Negativicutes</taxon>
        <taxon>Veillonellales</taxon>
        <taxon>Veillonellaceae</taxon>
        <taxon>Megasphaera</taxon>
    </lineage>
</organism>
<feature type="domain" description="Aminotransferase class V" evidence="12">
    <location>
        <begin position="6"/>
        <end position="348"/>
    </location>
</feature>
<evidence type="ECO:0000256" key="7">
    <source>
        <dbReference type="ARBA" id="ARBA00022898"/>
    </source>
</evidence>
<dbReference type="FunFam" id="3.90.1150.10:FF:000006">
    <property type="entry name" value="Phosphoserine aminotransferase"/>
    <property type="match status" value="1"/>
</dbReference>
<dbReference type="InterPro" id="IPR022278">
    <property type="entry name" value="Pser_aminoTfrase"/>
</dbReference>
<keyword evidence="6 11" id="KW-0808">Transferase</keyword>
<evidence type="ECO:0000259" key="12">
    <source>
        <dbReference type="Pfam" id="PF00266"/>
    </source>
</evidence>
<dbReference type="UniPathway" id="UPA00135">
    <property type="reaction ID" value="UER00197"/>
</dbReference>
<evidence type="ECO:0000313" key="14">
    <source>
        <dbReference type="Proteomes" id="UP000003195"/>
    </source>
</evidence>
<comment type="caution">
    <text evidence="11">Lacks conserved residue(s) required for the propagation of feature annotation.</text>
</comment>
<comment type="similarity">
    <text evidence="3 11">Belongs to the class-V pyridoxal-phosphate-dependent aminotransferase family. SerC subfamily.</text>
</comment>
<dbReference type="FunFam" id="3.40.640.10:FF:000010">
    <property type="entry name" value="Phosphoserine aminotransferase"/>
    <property type="match status" value="1"/>
</dbReference>
<dbReference type="GO" id="GO:0005737">
    <property type="term" value="C:cytoplasm"/>
    <property type="evidence" value="ECO:0007669"/>
    <property type="project" value="UniProtKB-SubCell"/>
</dbReference>
<comment type="pathway">
    <text evidence="2 11">Amino-acid biosynthesis; L-serine biosynthesis; L-serine from 3-phospho-D-glycerate: step 2/3.</text>
</comment>
<evidence type="ECO:0000256" key="11">
    <source>
        <dbReference type="HAMAP-Rule" id="MF_00160"/>
    </source>
</evidence>
<feature type="binding site" evidence="11">
    <location>
        <position position="171"/>
    </location>
    <ligand>
        <name>pyridoxal 5'-phosphate</name>
        <dbReference type="ChEBI" id="CHEBI:597326"/>
    </ligand>
</feature>
<dbReference type="EMBL" id="AECS01000037">
    <property type="protein sequence ID" value="EFQ03922.1"/>
    <property type="molecule type" value="Genomic_DNA"/>
</dbReference>
<proteinExistence type="inferred from homology"/>
<dbReference type="RefSeq" id="WP_006942224.1">
    <property type="nucleotide sequence ID" value="NZ_GL538208.1"/>
</dbReference>
<evidence type="ECO:0000256" key="4">
    <source>
        <dbReference type="ARBA" id="ARBA00022576"/>
    </source>
</evidence>
<keyword evidence="14" id="KW-1185">Reference proteome</keyword>
<dbReference type="PIRSF" id="PIRSF000525">
    <property type="entry name" value="SerC"/>
    <property type="match status" value="1"/>
</dbReference>
<evidence type="ECO:0000256" key="10">
    <source>
        <dbReference type="ARBA" id="ARBA00049007"/>
    </source>
</evidence>
<dbReference type="InterPro" id="IPR000192">
    <property type="entry name" value="Aminotrans_V_dom"/>
</dbReference>
<evidence type="ECO:0000313" key="13">
    <source>
        <dbReference type="EMBL" id="EFQ03922.1"/>
    </source>
</evidence>
<dbReference type="InterPro" id="IPR015421">
    <property type="entry name" value="PyrdxlP-dep_Trfase_major"/>
</dbReference>
<reference evidence="13 14" key="1">
    <citation type="submission" date="2010-08" db="EMBL/GenBank/DDBJ databases">
        <authorList>
            <person name="Weinstock G."/>
            <person name="Sodergren E."/>
            <person name="Clifton S."/>
            <person name="Fulton L."/>
            <person name="Fulton B."/>
            <person name="Courtney L."/>
            <person name="Fronick C."/>
            <person name="Harrison M."/>
            <person name="Strong C."/>
            <person name="Farmer C."/>
            <person name="Delahaunty K."/>
            <person name="Markovic C."/>
            <person name="Hall O."/>
            <person name="Minx P."/>
            <person name="Tomlinson C."/>
            <person name="Mitreva M."/>
            <person name="Hou S."/>
            <person name="Chen J."/>
            <person name="Wollam A."/>
            <person name="Pepin K.H."/>
            <person name="Johnson M."/>
            <person name="Bhonagiri V."/>
            <person name="Zhang X."/>
            <person name="Suruliraj S."/>
            <person name="Warren W."/>
            <person name="Chinwalla A."/>
            <person name="Mardis E.R."/>
            <person name="Wilson R.K."/>
        </authorList>
    </citation>
    <scope>NUCLEOTIDE SEQUENCE [LARGE SCALE GENOMIC DNA]</scope>
    <source>
        <strain evidence="13 14">F0359</strain>
    </source>
</reference>
<feature type="binding site" evidence="11">
    <location>
        <position position="44"/>
    </location>
    <ligand>
        <name>L-glutamate</name>
        <dbReference type="ChEBI" id="CHEBI:29985"/>
    </ligand>
</feature>
<comment type="subcellular location">
    <subcellularLocation>
        <location evidence="11">Cytoplasm</location>
    </subcellularLocation>
</comment>
<feature type="binding site" evidence="11">
    <location>
        <position position="194"/>
    </location>
    <ligand>
        <name>pyridoxal 5'-phosphate</name>
        <dbReference type="ChEBI" id="CHEBI:597326"/>
    </ligand>
</feature>
<evidence type="ECO:0000256" key="6">
    <source>
        <dbReference type="ARBA" id="ARBA00022679"/>
    </source>
</evidence>
<feature type="modified residue" description="N6-(pyridoxal phosphate)lysine" evidence="11">
    <location>
        <position position="195"/>
    </location>
</feature>
<accession>E2ZD01</accession>
<evidence type="ECO:0000256" key="1">
    <source>
        <dbReference type="ARBA" id="ARBA00003483"/>
    </source>
</evidence>
<keyword evidence="8 11" id="KW-0718">Serine biosynthesis</keyword>
<feature type="binding site" evidence="11">
    <location>
        <begin position="78"/>
        <end position="79"/>
    </location>
    <ligand>
        <name>pyridoxal 5'-phosphate</name>
        <dbReference type="ChEBI" id="CHEBI:597326"/>
    </ligand>
</feature>
<dbReference type="Gene3D" id="3.90.1150.10">
    <property type="entry name" value="Aspartate Aminotransferase, domain 1"/>
    <property type="match status" value="1"/>
</dbReference>
<dbReference type="AlphaFoldDB" id="E2ZD01"/>
<comment type="cofactor">
    <cofactor evidence="11">
        <name>pyridoxal 5'-phosphate</name>
        <dbReference type="ChEBI" id="CHEBI:597326"/>
    </cofactor>
    <text evidence="11">Binds 1 pyridoxal phosphate per subunit.</text>
</comment>
<dbReference type="SUPFAM" id="SSF53383">
    <property type="entry name" value="PLP-dependent transferases"/>
    <property type="match status" value="1"/>
</dbReference>
<feature type="binding site" evidence="11">
    <location>
        <position position="152"/>
    </location>
    <ligand>
        <name>pyridoxal 5'-phosphate</name>
        <dbReference type="ChEBI" id="CHEBI:597326"/>
    </ligand>
</feature>
<dbReference type="GO" id="GO:0030170">
    <property type="term" value="F:pyridoxal phosphate binding"/>
    <property type="evidence" value="ECO:0007669"/>
    <property type="project" value="UniProtKB-UniRule"/>
</dbReference>
<comment type="caution">
    <text evidence="13">The sequence shown here is derived from an EMBL/GenBank/DDBJ whole genome shotgun (WGS) entry which is preliminary data.</text>
</comment>
<dbReference type="OrthoDB" id="9809412at2"/>
<dbReference type="GO" id="GO:0004648">
    <property type="term" value="F:O-phospho-L-serine:2-oxoglutarate aminotransferase activity"/>
    <property type="evidence" value="ECO:0007669"/>
    <property type="project" value="UniProtKB-UniRule"/>
</dbReference>
<keyword evidence="7 11" id="KW-0663">Pyridoxal phosphate</keyword>
<dbReference type="PANTHER" id="PTHR43247">
    <property type="entry name" value="PHOSPHOSERINE AMINOTRANSFERASE"/>
    <property type="match status" value="1"/>
</dbReference>
<evidence type="ECO:0000256" key="8">
    <source>
        <dbReference type="ARBA" id="ARBA00023299"/>
    </source>
</evidence>
<comment type="function">
    <text evidence="1 11">Catalyzes the reversible conversion of 3-phosphohydroxypyruvate to phosphoserine and of 3-hydroxy-2-oxo-4-phosphonooxybutanoate to phosphohydroxythreonine.</text>
</comment>
<feature type="binding site" evidence="11">
    <location>
        <position position="102"/>
    </location>
    <ligand>
        <name>pyridoxal 5'-phosphate</name>
        <dbReference type="ChEBI" id="CHEBI:597326"/>
    </ligand>
</feature>
<dbReference type="HOGENOM" id="CLU_034866_0_2_9"/>
<evidence type="ECO:0000256" key="5">
    <source>
        <dbReference type="ARBA" id="ARBA00022605"/>
    </source>
</evidence>
<protein>
    <recommendedName>
        <fullName evidence="11">Phosphoserine aminotransferase</fullName>
        <ecNumber evidence="11">2.6.1.52</ecNumber>
    </recommendedName>
    <alternativeName>
        <fullName evidence="11">Phosphohydroxythreonine aminotransferase</fullName>
        <shortName evidence="11">PSAT</shortName>
    </alternativeName>
</protein>
<keyword evidence="5 11" id="KW-0028">Amino-acid biosynthesis</keyword>
<dbReference type="EC" id="2.6.1.52" evidence="11"/>
<keyword evidence="4 11" id="KW-0032">Aminotransferase</keyword>
<dbReference type="NCBIfam" id="NF003764">
    <property type="entry name" value="PRK05355.1"/>
    <property type="match status" value="1"/>
</dbReference>
<name>E2ZD01_9FIRM</name>
<comment type="subunit">
    <text evidence="11">Homodimer.</text>
</comment>
<dbReference type="eggNOG" id="COG1932">
    <property type="taxonomic scope" value="Bacteria"/>
</dbReference>